<accession>A0A2S9XIA0</accession>
<gene>
    <name evidence="1" type="ORF">ENSA5_47760</name>
</gene>
<evidence type="ECO:0000313" key="2">
    <source>
        <dbReference type="Proteomes" id="UP000237968"/>
    </source>
</evidence>
<dbReference type="AlphaFoldDB" id="A0A2S9XIA0"/>
<proteinExistence type="predicted"/>
<comment type="caution">
    <text evidence="1">The sequence shown here is derived from an EMBL/GenBank/DDBJ whole genome shotgun (WGS) entry which is preliminary data.</text>
</comment>
<name>A0A2S9XIA0_9BACT</name>
<reference evidence="1 2" key="1">
    <citation type="submission" date="2018-03" db="EMBL/GenBank/DDBJ databases">
        <title>Draft Genome Sequences of the Obligatory Marine Myxobacteria Enhygromyxa salina SWB005.</title>
        <authorList>
            <person name="Poehlein A."/>
            <person name="Moghaddam J.A."/>
            <person name="Harms H."/>
            <person name="Alanjari M."/>
            <person name="Koenig G.M."/>
            <person name="Daniel R."/>
            <person name="Schaeberle T.F."/>
        </authorList>
    </citation>
    <scope>NUCLEOTIDE SEQUENCE [LARGE SCALE GENOMIC DNA]</scope>
    <source>
        <strain evidence="1 2">SWB005</strain>
    </source>
</reference>
<dbReference type="Proteomes" id="UP000237968">
    <property type="component" value="Unassembled WGS sequence"/>
</dbReference>
<dbReference type="EMBL" id="PVNK01000207">
    <property type="protein sequence ID" value="PRP92595.1"/>
    <property type="molecule type" value="Genomic_DNA"/>
</dbReference>
<protein>
    <submittedName>
        <fullName evidence="1">Uncharacterized protein</fullName>
    </submittedName>
</protein>
<keyword evidence="2" id="KW-1185">Reference proteome</keyword>
<evidence type="ECO:0000313" key="1">
    <source>
        <dbReference type="EMBL" id="PRP92595.1"/>
    </source>
</evidence>
<organism evidence="1 2">
    <name type="scientific">Enhygromyxa salina</name>
    <dbReference type="NCBI Taxonomy" id="215803"/>
    <lineage>
        <taxon>Bacteria</taxon>
        <taxon>Pseudomonadati</taxon>
        <taxon>Myxococcota</taxon>
        <taxon>Polyangia</taxon>
        <taxon>Nannocystales</taxon>
        <taxon>Nannocystaceae</taxon>
        <taxon>Enhygromyxa</taxon>
    </lineage>
</organism>
<sequence length="127" mass="14037">MACPTTHVSAPILRSQAELEAQIALAKGEAWDEESVPACTLDELPEVDWDTEAVAVIVRRGRSSVDRMSVSGRRLHVVTRGIRQCGGQELMSWQGTLLVVVPAKVQSIEWRSLRTKPCPNRRGPRPP</sequence>